<dbReference type="OrthoDB" id="5284712at2759"/>
<feature type="compositionally biased region" description="Basic and acidic residues" evidence="1">
    <location>
        <begin position="174"/>
        <end position="186"/>
    </location>
</feature>
<feature type="transmembrane region" description="Helical" evidence="2">
    <location>
        <begin position="76"/>
        <end position="100"/>
    </location>
</feature>
<name>A0A6A5XHR9_9PLEO</name>
<feature type="transmembrane region" description="Helical" evidence="2">
    <location>
        <begin position="136"/>
        <end position="159"/>
    </location>
</feature>
<dbReference type="GeneID" id="54289649"/>
<keyword evidence="4" id="KW-1185">Reference proteome</keyword>
<dbReference type="EMBL" id="ML978072">
    <property type="protein sequence ID" value="KAF2012788.1"/>
    <property type="molecule type" value="Genomic_DNA"/>
</dbReference>
<dbReference type="PANTHER" id="PTHR37451">
    <property type="entry name" value="MARVEL DOMAIN"/>
    <property type="match status" value="1"/>
</dbReference>
<dbReference type="Proteomes" id="UP000799778">
    <property type="component" value="Unassembled WGS sequence"/>
</dbReference>
<keyword evidence="2" id="KW-1133">Transmembrane helix</keyword>
<feature type="compositionally biased region" description="Basic and acidic residues" evidence="1">
    <location>
        <begin position="240"/>
        <end position="251"/>
    </location>
</feature>
<feature type="compositionally biased region" description="Gly residues" evidence="1">
    <location>
        <begin position="296"/>
        <end position="307"/>
    </location>
</feature>
<organism evidence="3 4">
    <name type="scientific">Aaosphaeria arxii CBS 175.79</name>
    <dbReference type="NCBI Taxonomy" id="1450172"/>
    <lineage>
        <taxon>Eukaryota</taxon>
        <taxon>Fungi</taxon>
        <taxon>Dikarya</taxon>
        <taxon>Ascomycota</taxon>
        <taxon>Pezizomycotina</taxon>
        <taxon>Dothideomycetes</taxon>
        <taxon>Pleosporomycetidae</taxon>
        <taxon>Pleosporales</taxon>
        <taxon>Pleosporales incertae sedis</taxon>
        <taxon>Aaosphaeria</taxon>
    </lineage>
</organism>
<evidence type="ECO:0008006" key="5">
    <source>
        <dbReference type="Google" id="ProtNLM"/>
    </source>
</evidence>
<keyword evidence="2" id="KW-0472">Membrane</keyword>
<dbReference type="AlphaFoldDB" id="A0A6A5XHR9"/>
<dbReference type="PROSITE" id="PS51257">
    <property type="entry name" value="PROKAR_LIPOPROTEIN"/>
    <property type="match status" value="1"/>
</dbReference>
<proteinExistence type="predicted"/>
<feature type="transmembrane region" description="Helical" evidence="2">
    <location>
        <begin position="46"/>
        <end position="64"/>
    </location>
</feature>
<reference evidence="3" key="1">
    <citation type="journal article" date="2020" name="Stud. Mycol.">
        <title>101 Dothideomycetes genomes: a test case for predicting lifestyles and emergence of pathogens.</title>
        <authorList>
            <person name="Haridas S."/>
            <person name="Albert R."/>
            <person name="Binder M."/>
            <person name="Bloem J."/>
            <person name="Labutti K."/>
            <person name="Salamov A."/>
            <person name="Andreopoulos B."/>
            <person name="Baker S."/>
            <person name="Barry K."/>
            <person name="Bills G."/>
            <person name="Bluhm B."/>
            <person name="Cannon C."/>
            <person name="Castanera R."/>
            <person name="Culley D."/>
            <person name="Daum C."/>
            <person name="Ezra D."/>
            <person name="Gonzalez J."/>
            <person name="Henrissat B."/>
            <person name="Kuo A."/>
            <person name="Liang C."/>
            <person name="Lipzen A."/>
            <person name="Lutzoni F."/>
            <person name="Magnuson J."/>
            <person name="Mondo S."/>
            <person name="Nolan M."/>
            <person name="Ohm R."/>
            <person name="Pangilinan J."/>
            <person name="Park H.-J."/>
            <person name="Ramirez L."/>
            <person name="Alfaro M."/>
            <person name="Sun H."/>
            <person name="Tritt A."/>
            <person name="Yoshinaga Y."/>
            <person name="Zwiers L.-H."/>
            <person name="Turgeon B."/>
            <person name="Goodwin S."/>
            <person name="Spatafora J."/>
            <person name="Crous P."/>
            <person name="Grigoriev I."/>
        </authorList>
    </citation>
    <scope>NUCLEOTIDE SEQUENCE</scope>
    <source>
        <strain evidence="3">CBS 175.79</strain>
    </source>
</reference>
<feature type="region of interest" description="Disordered" evidence="1">
    <location>
        <begin position="174"/>
        <end position="313"/>
    </location>
</feature>
<gene>
    <name evidence="3" type="ORF">BU24DRAFT_465147</name>
</gene>
<evidence type="ECO:0000256" key="1">
    <source>
        <dbReference type="SAM" id="MobiDB-lite"/>
    </source>
</evidence>
<sequence>MRVPQSYIQKCKVVAHVFQVLLIFIGGCITIAILTKDGETGGATKYFFALGFLTAPAIIYLVMTPMWSRAKRFANAYAFLALDALYTILWFAAFIAVAMWNAEGIREGAKDKKIDGNGNCTTFKFGPEDKCNLSRITVGFGAAVFVFFAVTTGISVYYFTKFRKEGVLPYESDKMNPHHASGETQKDNAWSTEMGDHHNDSDDDDRRTERGGNQEEDEYALLNSTETDEGRHPGRPLSWGDDRFGRGDHGHTPIPVAPYAQYNDNPDALSPGGYEEYRHQSTTSGSGPTPYPPTPGGAGYSFSGGGNNANDRY</sequence>
<keyword evidence="2" id="KW-0812">Transmembrane</keyword>
<accession>A0A6A5XHR9</accession>
<evidence type="ECO:0000256" key="2">
    <source>
        <dbReference type="SAM" id="Phobius"/>
    </source>
</evidence>
<evidence type="ECO:0000313" key="3">
    <source>
        <dbReference type="EMBL" id="KAF2012788.1"/>
    </source>
</evidence>
<dbReference type="RefSeq" id="XP_033381127.1">
    <property type="nucleotide sequence ID" value="XM_033532252.1"/>
</dbReference>
<feature type="transmembrane region" description="Helical" evidence="2">
    <location>
        <begin position="12"/>
        <end position="34"/>
    </location>
</feature>
<feature type="compositionally biased region" description="Basic and acidic residues" evidence="1">
    <location>
        <begin position="194"/>
        <end position="213"/>
    </location>
</feature>
<dbReference type="PANTHER" id="PTHR37451:SF3">
    <property type="entry name" value="MARVEL DOMAIN-CONTAINING PROTEIN"/>
    <property type="match status" value="1"/>
</dbReference>
<evidence type="ECO:0000313" key="4">
    <source>
        <dbReference type="Proteomes" id="UP000799778"/>
    </source>
</evidence>
<protein>
    <recommendedName>
        <fullName evidence="5">MARVEL domain-containing protein</fullName>
    </recommendedName>
</protein>